<evidence type="ECO:0000313" key="1">
    <source>
        <dbReference type="EMBL" id="OGL79932.1"/>
    </source>
</evidence>
<name>A0A1F7UNT4_9BACT</name>
<accession>A0A1F7UNT4</accession>
<dbReference type="AlphaFoldDB" id="A0A1F7UNT4"/>
<comment type="caution">
    <text evidence="1">The sequence shown here is derived from an EMBL/GenBank/DDBJ whole genome shotgun (WGS) entry which is preliminary data.</text>
</comment>
<reference evidence="1 2" key="1">
    <citation type="journal article" date="2016" name="Nat. Commun.">
        <title>Thousands of microbial genomes shed light on interconnected biogeochemical processes in an aquifer system.</title>
        <authorList>
            <person name="Anantharaman K."/>
            <person name="Brown C.T."/>
            <person name="Hug L.A."/>
            <person name="Sharon I."/>
            <person name="Castelle C.J."/>
            <person name="Probst A.J."/>
            <person name="Thomas B.C."/>
            <person name="Singh A."/>
            <person name="Wilkins M.J."/>
            <person name="Karaoz U."/>
            <person name="Brodie E.L."/>
            <person name="Williams K.H."/>
            <person name="Hubbard S.S."/>
            <person name="Banfield J.F."/>
        </authorList>
    </citation>
    <scope>NUCLEOTIDE SEQUENCE [LARGE SCALE GENOMIC DNA]</scope>
</reference>
<organism evidence="1 2">
    <name type="scientific">Candidatus Uhrbacteria bacterium RIFCSPLOWO2_01_FULL_47_24</name>
    <dbReference type="NCBI Taxonomy" id="1802401"/>
    <lineage>
        <taxon>Bacteria</taxon>
        <taxon>Candidatus Uhriibacteriota</taxon>
    </lineage>
</organism>
<protein>
    <submittedName>
        <fullName evidence="1">Uncharacterized protein</fullName>
    </submittedName>
</protein>
<gene>
    <name evidence="1" type="ORF">A3B21_01395</name>
</gene>
<evidence type="ECO:0000313" key="2">
    <source>
        <dbReference type="Proteomes" id="UP000176897"/>
    </source>
</evidence>
<dbReference type="Proteomes" id="UP000176897">
    <property type="component" value="Unassembled WGS sequence"/>
</dbReference>
<dbReference type="EMBL" id="MGEJ01000020">
    <property type="protein sequence ID" value="OGL79932.1"/>
    <property type="molecule type" value="Genomic_DNA"/>
</dbReference>
<dbReference type="STRING" id="1802401.A3B21_01395"/>
<proteinExistence type="predicted"/>
<sequence>MKFRVSQELPEHLGYKSAVWVITALLAVNQFMIGSMVPKAHGSGGLKSLKSLFGAQGASAREILDTKLNSDGKTTTIAKWPTISEVPAEPKGMDLVEAAKVVMIPTGTPLYAPQGISFDDPVSALAAWQPYEQQITLSPELQKRWENIVSQMTCDYCCGGPTRVTIITNCGCRHAQAYRSIAKYLVRNYGDKYSDDEIIGELKRWKGAWYPKGVIEDYLLATGRVDVLGHQTHGGAGAEGMHGF</sequence>